<dbReference type="Proteomes" id="UP001155660">
    <property type="component" value="Chromosome A24"/>
</dbReference>
<evidence type="ECO:0000313" key="3">
    <source>
        <dbReference type="RefSeq" id="XP_018954610.1"/>
    </source>
</evidence>
<feature type="compositionally biased region" description="Basic and acidic residues" evidence="2">
    <location>
        <begin position="1"/>
        <end position="24"/>
    </location>
</feature>
<dbReference type="Gene3D" id="3.30.505.10">
    <property type="entry name" value="SH2 domain"/>
    <property type="match status" value="1"/>
</dbReference>
<dbReference type="GO" id="GO:0005829">
    <property type="term" value="C:cytosol"/>
    <property type="evidence" value="ECO:0007669"/>
    <property type="project" value="TreeGrafter"/>
</dbReference>
<dbReference type="GO" id="GO:0009968">
    <property type="term" value="P:negative regulation of signal transduction"/>
    <property type="evidence" value="ECO:0007669"/>
    <property type="project" value="TreeGrafter"/>
</dbReference>
<dbReference type="GO" id="GO:0045579">
    <property type="term" value="P:positive regulation of B cell differentiation"/>
    <property type="evidence" value="ECO:0007669"/>
    <property type="project" value="TreeGrafter"/>
</dbReference>
<dbReference type="OrthoDB" id="8815311at2759"/>
<dbReference type="PANTHER" id="PTHR46051:SF3">
    <property type="entry name" value="PHOSPHATIDYLINOSITOL 3,4,5-TRISPHOSPHATE 5-PHOSPHATASE 1"/>
    <property type="match status" value="1"/>
</dbReference>
<accession>A0A9Q9VAL6</accession>
<organism evidence="3">
    <name type="scientific">Cyprinus carpio</name>
    <name type="common">Common carp</name>
    <dbReference type="NCBI Taxonomy" id="7962"/>
    <lineage>
        <taxon>Eukaryota</taxon>
        <taxon>Metazoa</taxon>
        <taxon>Chordata</taxon>
        <taxon>Craniata</taxon>
        <taxon>Vertebrata</taxon>
        <taxon>Euteleostomi</taxon>
        <taxon>Actinopterygii</taxon>
        <taxon>Neopterygii</taxon>
        <taxon>Teleostei</taxon>
        <taxon>Ostariophysi</taxon>
        <taxon>Cypriniformes</taxon>
        <taxon>Cyprinidae</taxon>
        <taxon>Cyprininae</taxon>
        <taxon>Cyprinus</taxon>
    </lineage>
</organism>
<dbReference type="GO" id="GO:0045659">
    <property type="term" value="P:negative regulation of neutrophil differentiation"/>
    <property type="evidence" value="ECO:0007669"/>
    <property type="project" value="TreeGrafter"/>
</dbReference>
<sequence>MRGAARQERTGRDIPHSGQRDHPRSSLPLKKKVVYTYRILQTHTGNFTLQASTGVEEKFFKTLKELIRHYKKKNQGLATHLCRSLKRKTLPDQPLQRAEPVVPNEDNDYENVDCSGDYVVVLPD</sequence>
<dbReference type="GO" id="GO:0045779">
    <property type="term" value="P:negative regulation of bone resorption"/>
    <property type="evidence" value="ECO:0007669"/>
    <property type="project" value="TreeGrafter"/>
</dbReference>
<gene>
    <name evidence="3" type="primary">si:ch73-264p11.1</name>
</gene>
<proteinExistence type="predicted"/>
<reference evidence="3" key="1">
    <citation type="submission" date="2025-08" db="UniProtKB">
        <authorList>
            <consortium name="RefSeq"/>
        </authorList>
    </citation>
    <scope>IDENTIFICATION</scope>
    <source>
        <tissue evidence="3">Muscle</tissue>
    </source>
</reference>
<name>A0A9Q9VAL6_CYPCA</name>
<dbReference type="AlphaFoldDB" id="A0A9Q9VAL6"/>
<evidence type="ECO:0000256" key="1">
    <source>
        <dbReference type="ARBA" id="ARBA00022999"/>
    </source>
</evidence>
<dbReference type="GeneID" id="109084385"/>
<keyword evidence="1" id="KW-0727">SH2 domain</keyword>
<dbReference type="SUPFAM" id="SSF55550">
    <property type="entry name" value="SH2 domain"/>
    <property type="match status" value="1"/>
</dbReference>
<dbReference type="PANTHER" id="PTHR46051">
    <property type="entry name" value="SH2 DOMAIN-CONTAINING PROTEIN"/>
    <property type="match status" value="1"/>
</dbReference>
<dbReference type="GO" id="GO:0050776">
    <property type="term" value="P:regulation of immune response"/>
    <property type="evidence" value="ECO:0007669"/>
    <property type="project" value="TreeGrafter"/>
</dbReference>
<protein>
    <submittedName>
        <fullName evidence="3">SH2 domain-containing protein 1B isoform X2</fullName>
    </submittedName>
</protein>
<evidence type="ECO:0000256" key="2">
    <source>
        <dbReference type="SAM" id="MobiDB-lite"/>
    </source>
</evidence>
<dbReference type="RefSeq" id="XP_018954610.1">
    <property type="nucleotide sequence ID" value="XM_019099065.2"/>
</dbReference>
<feature type="region of interest" description="Disordered" evidence="2">
    <location>
        <begin position="1"/>
        <end position="28"/>
    </location>
</feature>
<dbReference type="InterPro" id="IPR036860">
    <property type="entry name" value="SH2_dom_sf"/>
</dbReference>